<feature type="transmembrane region" description="Helical" evidence="2">
    <location>
        <begin position="92"/>
        <end position="112"/>
    </location>
</feature>
<proteinExistence type="predicted"/>
<keyword evidence="4" id="KW-1185">Reference proteome</keyword>
<organism evidence="3 4">
    <name type="scientific">Oceaniferula marina</name>
    <dbReference type="NCBI Taxonomy" id="2748318"/>
    <lineage>
        <taxon>Bacteria</taxon>
        <taxon>Pseudomonadati</taxon>
        <taxon>Verrucomicrobiota</taxon>
        <taxon>Verrucomicrobiia</taxon>
        <taxon>Verrucomicrobiales</taxon>
        <taxon>Verrucomicrobiaceae</taxon>
        <taxon>Oceaniferula</taxon>
    </lineage>
</organism>
<keyword evidence="2" id="KW-0472">Membrane</keyword>
<evidence type="ECO:0000313" key="3">
    <source>
        <dbReference type="EMBL" id="NWK55513.1"/>
    </source>
</evidence>
<dbReference type="EMBL" id="JACBAZ010000002">
    <property type="protein sequence ID" value="NWK55513.1"/>
    <property type="molecule type" value="Genomic_DNA"/>
</dbReference>
<comment type="caution">
    <text evidence="3">The sequence shown here is derived from an EMBL/GenBank/DDBJ whole genome shotgun (WGS) entry which is preliminary data.</text>
</comment>
<feature type="compositionally biased region" description="Basic and acidic residues" evidence="1">
    <location>
        <begin position="212"/>
        <end position="247"/>
    </location>
</feature>
<dbReference type="Proteomes" id="UP000557872">
    <property type="component" value="Unassembled WGS sequence"/>
</dbReference>
<sequence>MVHHHSSHSQVSRVDGPCLLYGSVGVWLAVAMELVGLFKAGDRKLLDALMSPVFHGQAPSQWPLWMQILITAACCYALAFFVLDSHGTWRRVLLGVTMLILVLSMVPTMAVWEVYFSPFLPAVGVFWTWFCSMMYVRHHVMPCDAAHAAVVPQSILEVSSAYKTPTQAPADASEKVVTTPELAQSECSDIPSVQAAMAVEKVDESEVFQEHLEVKKNKKPGDGKHPDRVNEKDALAKYRPRDLDRQAVKGGANG</sequence>
<feature type="transmembrane region" description="Helical" evidence="2">
    <location>
        <begin position="18"/>
        <end position="38"/>
    </location>
</feature>
<keyword evidence="2" id="KW-1133">Transmembrane helix</keyword>
<keyword evidence="2" id="KW-0812">Transmembrane</keyword>
<evidence type="ECO:0000256" key="1">
    <source>
        <dbReference type="SAM" id="MobiDB-lite"/>
    </source>
</evidence>
<protein>
    <submittedName>
        <fullName evidence="3">Uncharacterized protein</fullName>
    </submittedName>
</protein>
<reference evidence="3 4" key="1">
    <citation type="submission" date="2020-07" db="EMBL/GenBank/DDBJ databases">
        <title>Roseicoccus Jingziensis gen. nov., sp. nov., isolated from coastal seawater.</title>
        <authorList>
            <person name="Feng X."/>
        </authorList>
    </citation>
    <scope>NUCLEOTIDE SEQUENCE [LARGE SCALE GENOMIC DNA]</scope>
    <source>
        <strain evidence="3 4">N1E253</strain>
    </source>
</reference>
<name>A0A851GD85_9BACT</name>
<feature type="region of interest" description="Disordered" evidence="1">
    <location>
        <begin position="212"/>
        <end position="254"/>
    </location>
</feature>
<feature type="transmembrane region" description="Helical" evidence="2">
    <location>
        <begin position="64"/>
        <end position="83"/>
    </location>
</feature>
<evidence type="ECO:0000313" key="4">
    <source>
        <dbReference type="Proteomes" id="UP000557872"/>
    </source>
</evidence>
<feature type="transmembrane region" description="Helical" evidence="2">
    <location>
        <begin position="118"/>
        <end position="136"/>
    </location>
</feature>
<evidence type="ECO:0000256" key="2">
    <source>
        <dbReference type="SAM" id="Phobius"/>
    </source>
</evidence>
<dbReference type="AlphaFoldDB" id="A0A851GD85"/>
<gene>
    <name evidence="3" type="ORF">HW115_07815</name>
</gene>
<accession>A0A851GD85</accession>